<gene>
    <name evidence="5" type="ORF">K431DRAFT_279572</name>
</gene>
<keyword evidence="1" id="KW-0408">Iron</keyword>
<dbReference type="PANTHER" id="PTHR36577:SF3">
    <property type="entry name" value="DUF521 DOMAIN PROTEIN (AFU_ORTHOLOGUE AFUA_6G00490)"/>
    <property type="match status" value="1"/>
</dbReference>
<dbReference type="EMBL" id="MU003892">
    <property type="protein sequence ID" value="KAF2716139.1"/>
    <property type="molecule type" value="Genomic_DNA"/>
</dbReference>
<evidence type="ECO:0000259" key="3">
    <source>
        <dbReference type="Pfam" id="PF01989"/>
    </source>
</evidence>
<dbReference type="PANTHER" id="PTHR36577">
    <property type="entry name" value="DUF521 DOMAIN PROTEIN (AFU_ORTHOLOGUE AFUA_6G00490)"/>
    <property type="match status" value="1"/>
</dbReference>
<accession>A0A9P4PY14</accession>
<dbReference type="GO" id="GO:0016829">
    <property type="term" value="F:lyase activity"/>
    <property type="evidence" value="ECO:0007669"/>
    <property type="project" value="UniProtKB-KW"/>
</dbReference>
<proteinExistence type="predicted"/>
<feature type="domain" description="Phosphomevalonate dehydratase large subunit-like" evidence="4">
    <location>
        <begin position="148"/>
        <end position="562"/>
    </location>
</feature>
<dbReference type="CDD" id="cd01356">
    <property type="entry name" value="AcnX_swivel"/>
    <property type="match status" value="1"/>
</dbReference>
<keyword evidence="2" id="KW-0456">Lyase</keyword>
<dbReference type="OrthoDB" id="2594507at2759"/>
<dbReference type="InterPro" id="IPR012047">
    <property type="entry name" value="AcnX"/>
</dbReference>
<dbReference type="InterPro" id="IPR002840">
    <property type="entry name" value="PMDh-S-like_dom"/>
</dbReference>
<dbReference type="CDD" id="cd01355">
    <property type="entry name" value="AcnX"/>
    <property type="match status" value="1"/>
</dbReference>
<dbReference type="SUPFAM" id="SSF52016">
    <property type="entry name" value="LeuD/IlvD-like"/>
    <property type="match status" value="1"/>
</dbReference>
<evidence type="ECO:0000256" key="1">
    <source>
        <dbReference type="ARBA" id="ARBA00023004"/>
    </source>
</evidence>
<name>A0A9P4PY14_9PEZI</name>
<dbReference type="InterPro" id="IPR007506">
    <property type="entry name" value="PMDh-L-like_dom"/>
</dbReference>
<dbReference type="Pfam" id="PF01989">
    <property type="entry name" value="AcnX_swivel_put"/>
    <property type="match status" value="1"/>
</dbReference>
<dbReference type="PIRSF" id="PIRSF036630">
    <property type="entry name" value="UCP036630"/>
    <property type="match status" value="1"/>
</dbReference>
<organism evidence="5 6">
    <name type="scientific">Polychaeton citri CBS 116435</name>
    <dbReference type="NCBI Taxonomy" id="1314669"/>
    <lineage>
        <taxon>Eukaryota</taxon>
        <taxon>Fungi</taxon>
        <taxon>Dikarya</taxon>
        <taxon>Ascomycota</taxon>
        <taxon>Pezizomycotina</taxon>
        <taxon>Dothideomycetes</taxon>
        <taxon>Dothideomycetidae</taxon>
        <taxon>Capnodiales</taxon>
        <taxon>Capnodiaceae</taxon>
        <taxon>Polychaeton</taxon>
    </lineage>
</organism>
<evidence type="ECO:0000256" key="2">
    <source>
        <dbReference type="ARBA" id="ARBA00023239"/>
    </source>
</evidence>
<feature type="domain" description="Phosphomevalonate dehydratase small subunit-like" evidence="3">
    <location>
        <begin position="33"/>
        <end position="118"/>
    </location>
</feature>
<comment type="caution">
    <text evidence="5">The sequence shown here is derived from an EMBL/GenBank/DDBJ whole genome shotgun (WGS) entry which is preliminary data.</text>
</comment>
<protein>
    <recommendedName>
        <fullName evidence="7">DUF521-domain-containing protein</fullName>
    </recommendedName>
</protein>
<reference evidence="5" key="1">
    <citation type="journal article" date="2020" name="Stud. Mycol.">
        <title>101 Dothideomycetes genomes: a test case for predicting lifestyles and emergence of pathogens.</title>
        <authorList>
            <person name="Haridas S."/>
            <person name="Albert R."/>
            <person name="Binder M."/>
            <person name="Bloem J."/>
            <person name="Labutti K."/>
            <person name="Salamov A."/>
            <person name="Andreopoulos B."/>
            <person name="Baker S."/>
            <person name="Barry K."/>
            <person name="Bills G."/>
            <person name="Bluhm B."/>
            <person name="Cannon C."/>
            <person name="Castanera R."/>
            <person name="Culley D."/>
            <person name="Daum C."/>
            <person name="Ezra D."/>
            <person name="Gonzalez J."/>
            <person name="Henrissat B."/>
            <person name="Kuo A."/>
            <person name="Liang C."/>
            <person name="Lipzen A."/>
            <person name="Lutzoni F."/>
            <person name="Magnuson J."/>
            <person name="Mondo S."/>
            <person name="Nolan M."/>
            <person name="Ohm R."/>
            <person name="Pangilinan J."/>
            <person name="Park H.-J."/>
            <person name="Ramirez L."/>
            <person name="Alfaro M."/>
            <person name="Sun H."/>
            <person name="Tritt A."/>
            <person name="Yoshinaga Y."/>
            <person name="Zwiers L.-H."/>
            <person name="Turgeon B."/>
            <person name="Goodwin S."/>
            <person name="Spatafora J."/>
            <person name="Crous P."/>
            <person name="Grigoriev I."/>
        </authorList>
    </citation>
    <scope>NUCLEOTIDE SEQUENCE</scope>
    <source>
        <strain evidence="5">CBS 116435</strain>
    </source>
</reference>
<sequence length="579" mass="61837">MTVDQTNAPAFYQGTSVLRGTATGPVVGSNTAISFWGGVDPQTGTIIDQHHPLAGESVVGKVLAVPSSRGSCTGSGVLLELMLNGNAPAALVFERDEAILTLGIIIAREFLGRSIPVVRLHGSAFAALLKDTNESVAQEELVLSPNLSLTSFDRQLLDGSLGRAAQAAARVVVQMAMIQSATELIDVTQAHIDCCIYTGPATLYVAQQLCSWKARVRVPASMNSISIDRIRWQAQGVDPAMANPAGQLADAYVEMGAKPTYTCAPYLLEDTAPVQGEQIIWAESNAVVYANSVLGARTIKCPDFLDICVALTGRAPNIGCHIEANRLAQLEIALAPDLRSIVENLPEDDMDALFPLLGYIVGEISETRIPIVTGLVGLKSINDDRLKAFGAAFATTSGAPMFHIAGITPEASTTKDITLQVSATEPSQSVSISVGQLSAIWKQFNSTESLDIDLISLGNPHFSYAEIQRLTQLCQGRKKSPNVTIMMTCGRKTYQNAYRDGLIPALEAFGVQPVTDTCWCMITEPTIPLTTKTIMTNSGKYAHYGKGLTGRQMRFGSLRDCFEAACLGSVSGNPPAWLQ</sequence>
<dbReference type="AlphaFoldDB" id="A0A9P4PY14"/>
<evidence type="ECO:0000259" key="4">
    <source>
        <dbReference type="Pfam" id="PF04412"/>
    </source>
</evidence>
<evidence type="ECO:0000313" key="5">
    <source>
        <dbReference type="EMBL" id="KAF2716139.1"/>
    </source>
</evidence>
<dbReference type="Pfam" id="PF04412">
    <property type="entry name" value="AcnX"/>
    <property type="match status" value="1"/>
</dbReference>
<dbReference type="Gene3D" id="3.50.30.10">
    <property type="entry name" value="Phosphohistidine domain"/>
    <property type="match status" value="1"/>
</dbReference>
<evidence type="ECO:0000313" key="6">
    <source>
        <dbReference type="Proteomes" id="UP000799441"/>
    </source>
</evidence>
<evidence type="ECO:0008006" key="7">
    <source>
        <dbReference type="Google" id="ProtNLM"/>
    </source>
</evidence>
<dbReference type="Proteomes" id="UP000799441">
    <property type="component" value="Unassembled WGS sequence"/>
</dbReference>
<keyword evidence="6" id="KW-1185">Reference proteome</keyword>